<name>A0AAU7JX47_9MICO</name>
<evidence type="ECO:0000259" key="2">
    <source>
        <dbReference type="PROSITE" id="PS51746"/>
    </source>
</evidence>
<dbReference type="Pfam" id="PF13672">
    <property type="entry name" value="PP2C_2"/>
    <property type="match status" value="1"/>
</dbReference>
<dbReference type="CDD" id="cd00143">
    <property type="entry name" value="PP2Cc"/>
    <property type="match status" value="1"/>
</dbReference>
<dbReference type="InterPro" id="IPR036457">
    <property type="entry name" value="PPM-type-like_dom_sf"/>
</dbReference>
<dbReference type="RefSeq" id="WP_406832299.1">
    <property type="nucleotide sequence ID" value="NZ_CP157483.1"/>
</dbReference>
<evidence type="ECO:0000313" key="3">
    <source>
        <dbReference type="EMBL" id="XBO44816.1"/>
    </source>
</evidence>
<dbReference type="SMART" id="SM00331">
    <property type="entry name" value="PP2C_SIG"/>
    <property type="match status" value="1"/>
</dbReference>
<feature type="compositionally biased region" description="Pro residues" evidence="1">
    <location>
        <begin position="52"/>
        <end position="61"/>
    </location>
</feature>
<dbReference type="InterPro" id="IPR001932">
    <property type="entry name" value="PPM-type_phosphatase-like_dom"/>
</dbReference>
<sequence length="428" mass="43589">MDVEMMRAQEDGAVSAVEEPVGDPLICPSCTSAVATGERYCEACGADLGLPPAPEPAPAPEPTAAAPVASGPEVPVPEVPATESPLPTTSEAAPRQACHECGGEVADDGYCTQCGAAAANPRNHFTELPAPWVAAVCDRGVRHTRNEDAVALAAGPGPGGHAVLVVCDGVSSSTDSDVASLAAARAARDVLDASAPRATGSVASWVAASTRALVAAADAANEAVIANTTAGPGNPASCTFVAAALDGAELTVGWVGDSRAYWLPDTGTSRLLTVDDSYAAEQIALGVPRADAESGPQAHAITRWLGIDAPDHTPRTVSLRLDVPGWLLVCSDGLWNYCSEAHDLASLVAATAARGTSPDEPLRQAEPLRLAGALVDWANAQGGQDNITVALARVEARPPDSTAHSVAAPARQSEPHREEVQPDGHIHS</sequence>
<accession>A0AAU7JX47</accession>
<feature type="compositionally biased region" description="Basic and acidic residues" evidence="1">
    <location>
        <begin position="413"/>
        <end position="428"/>
    </location>
</feature>
<proteinExistence type="predicted"/>
<protein>
    <submittedName>
        <fullName evidence="3">PP2C family serine/threonine-protein phosphatase</fullName>
    </submittedName>
</protein>
<gene>
    <name evidence="3" type="ORF">ABEG17_05595</name>
</gene>
<dbReference type="EMBL" id="CP157483">
    <property type="protein sequence ID" value="XBO44816.1"/>
    <property type="molecule type" value="Genomic_DNA"/>
</dbReference>
<dbReference type="AlphaFoldDB" id="A0AAU7JX47"/>
<dbReference type="SMART" id="SM00332">
    <property type="entry name" value="PP2Cc"/>
    <property type="match status" value="1"/>
</dbReference>
<evidence type="ECO:0000256" key="1">
    <source>
        <dbReference type="SAM" id="MobiDB-lite"/>
    </source>
</evidence>
<feature type="domain" description="PPM-type phosphatase" evidence="2">
    <location>
        <begin position="132"/>
        <end position="394"/>
    </location>
</feature>
<dbReference type="SUPFAM" id="SSF81606">
    <property type="entry name" value="PP2C-like"/>
    <property type="match status" value="1"/>
</dbReference>
<feature type="region of interest" description="Disordered" evidence="1">
    <location>
        <begin position="52"/>
        <end position="91"/>
    </location>
</feature>
<organism evidence="3">
    <name type="scientific">Pedococcus sp. KACC 23699</name>
    <dbReference type="NCBI Taxonomy" id="3149228"/>
    <lineage>
        <taxon>Bacteria</taxon>
        <taxon>Bacillati</taxon>
        <taxon>Actinomycetota</taxon>
        <taxon>Actinomycetes</taxon>
        <taxon>Micrococcales</taxon>
        <taxon>Intrasporangiaceae</taxon>
        <taxon>Pedococcus</taxon>
    </lineage>
</organism>
<feature type="compositionally biased region" description="Low complexity" evidence="1">
    <location>
        <begin position="62"/>
        <end position="73"/>
    </location>
</feature>
<reference evidence="3" key="1">
    <citation type="submission" date="2024-05" db="EMBL/GenBank/DDBJ databases">
        <authorList>
            <person name="Kim S."/>
            <person name="Heo J."/>
            <person name="Choi H."/>
            <person name="Choi Y."/>
            <person name="Kwon S.-W."/>
            <person name="Kim Y."/>
        </authorList>
    </citation>
    <scope>NUCLEOTIDE SEQUENCE</scope>
    <source>
        <strain evidence="3">KACC 23699</strain>
    </source>
</reference>
<feature type="region of interest" description="Disordered" evidence="1">
    <location>
        <begin position="397"/>
        <end position="428"/>
    </location>
</feature>
<dbReference type="PROSITE" id="PS51746">
    <property type="entry name" value="PPM_2"/>
    <property type="match status" value="1"/>
</dbReference>
<dbReference type="Gene3D" id="3.60.40.10">
    <property type="entry name" value="PPM-type phosphatase domain"/>
    <property type="match status" value="1"/>
</dbReference>